<keyword evidence="2" id="KW-1003">Cell membrane</keyword>
<evidence type="ECO:0000256" key="9">
    <source>
        <dbReference type="ARBA" id="ARBA00023136"/>
    </source>
</evidence>
<evidence type="ECO:0000256" key="5">
    <source>
        <dbReference type="ARBA" id="ARBA00022989"/>
    </source>
</evidence>
<dbReference type="GO" id="GO:0046872">
    <property type="term" value="F:metal ion binding"/>
    <property type="evidence" value="ECO:0007669"/>
    <property type="project" value="UniProtKB-KW"/>
</dbReference>
<gene>
    <name evidence="13" type="ORF">CH357_01845</name>
</gene>
<keyword evidence="10" id="KW-1015">Disulfide bond</keyword>
<feature type="transmembrane region" description="Helical" evidence="12">
    <location>
        <begin position="280"/>
        <end position="300"/>
    </location>
</feature>
<evidence type="ECO:0000256" key="1">
    <source>
        <dbReference type="ARBA" id="ARBA00004141"/>
    </source>
</evidence>
<dbReference type="EMBL" id="NPDN01000001">
    <property type="protein sequence ID" value="PJZ27319.1"/>
    <property type="molecule type" value="Genomic_DNA"/>
</dbReference>
<keyword evidence="14" id="KW-1185">Reference proteome</keyword>
<dbReference type="PANTHER" id="PTHR35457">
    <property type="entry name" value="HEME A SYNTHASE"/>
    <property type="match status" value="1"/>
</dbReference>
<evidence type="ECO:0000313" key="13">
    <source>
        <dbReference type="EMBL" id="PJZ27319.1"/>
    </source>
</evidence>
<evidence type="ECO:0000256" key="3">
    <source>
        <dbReference type="ARBA" id="ARBA00022692"/>
    </source>
</evidence>
<feature type="transmembrane region" description="Helical" evidence="12">
    <location>
        <begin position="68"/>
        <end position="87"/>
    </location>
</feature>
<name>A0A2M9XI39_9LEPT</name>
<feature type="transmembrane region" description="Helical" evidence="12">
    <location>
        <begin position="12"/>
        <end position="29"/>
    </location>
</feature>
<dbReference type="InterPro" id="IPR003780">
    <property type="entry name" value="COX15/CtaA_fam"/>
</dbReference>
<keyword evidence="6" id="KW-0560">Oxidoreductase</keyword>
<feature type="transmembrane region" description="Helical" evidence="12">
    <location>
        <begin position="94"/>
        <end position="117"/>
    </location>
</feature>
<proteinExistence type="predicted"/>
<evidence type="ECO:0000256" key="6">
    <source>
        <dbReference type="ARBA" id="ARBA00023002"/>
    </source>
</evidence>
<feature type="transmembrane region" description="Helical" evidence="12">
    <location>
        <begin position="129"/>
        <end position="150"/>
    </location>
</feature>
<dbReference type="InterPro" id="IPR050450">
    <property type="entry name" value="COX15/CtaA_HemeA_synthase"/>
</dbReference>
<sequence>MIASTYSHFRKFSLFLVLYSVLIFINLLYGPLVRATDSGLACPDWPFCFGKIFPDFDFNIFMEVGHRYYSGFLGIVLIAGTFWTAFVPELRKPFLGYFILGILLIASQVTLGGLTVLLSLDPATVNLHLLNAILFLLCIGTATFKAAYLANSTNSNEFLTKQSLFQKDQIPLLIGVLLIFFQIILGGRVSSNYAGLACLEFPTCNGEWIPSVPEPKIQIQVQHRLGAYLVAFYILLINLYGIFKGFSAETKKYVRTAIILLLIQIGLGIVNVYMKLPKLVTAAHTGVAILLFLAMYAVWVQRASELSKSKVS</sequence>
<keyword evidence="7" id="KW-0408">Iron</keyword>
<dbReference type="AlphaFoldDB" id="A0A2M9XI39"/>
<dbReference type="Pfam" id="PF02628">
    <property type="entry name" value="COX15-CtaA"/>
    <property type="match status" value="2"/>
</dbReference>
<keyword evidence="4" id="KW-0479">Metal-binding</keyword>
<evidence type="ECO:0000256" key="10">
    <source>
        <dbReference type="ARBA" id="ARBA00023157"/>
    </source>
</evidence>
<keyword evidence="8" id="KW-0350">Heme biosynthesis</keyword>
<comment type="subcellular location">
    <subcellularLocation>
        <location evidence="1">Membrane</location>
        <topology evidence="1">Multi-pass membrane protein</topology>
    </subcellularLocation>
</comment>
<feature type="transmembrane region" description="Helical" evidence="12">
    <location>
        <begin position="170"/>
        <end position="187"/>
    </location>
</feature>
<feature type="transmembrane region" description="Helical" evidence="12">
    <location>
        <begin position="255"/>
        <end position="274"/>
    </location>
</feature>
<feature type="transmembrane region" description="Helical" evidence="12">
    <location>
        <begin position="225"/>
        <end position="243"/>
    </location>
</feature>
<evidence type="ECO:0000256" key="8">
    <source>
        <dbReference type="ARBA" id="ARBA00023133"/>
    </source>
</evidence>
<dbReference type="GO" id="GO:0006784">
    <property type="term" value="P:heme A biosynthetic process"/>
    <property type="evidence" value="ECO:0007669"/>
    <property type="project" value="InterPro"/>
</dbReference>
<comment type="pathway">
    <text evidence="11">Porphyrin-containing compound metabolism.</text>
</comment>
<keyword evidence="3 12" id="KW-0812">Transmembrane</keyword>
<protein>
    <submittedName>
        <fullName evidence="13">Cytochrome oxidase assembly protein</fullName>
    </submittedName>
</protein>
<evidence type="ECO:0000256" key="2">
    <source>
        <dbReference type="ARBA" id="ARBA00022475"/>
    </source>
</evidence>
<evidence type="ECO:0000256" key="7">
    <source>
        <dbReference type="ARBA" id="ARBA00023004"/>
    </source>
</evidence>
<dbReference type="RefSeq" id="WP_100705064.1">
    <property type="nucleotide sequence ID" value="NZ_NPDL01000004.1"/>
</dbReference>
<evidence type="ECO:0000313" key="14">
    <source>
        <dbReference type="Proteomes" id="UP000232196"/>
    </source>
</evidence>
<keyword evidence="9 12" id="KW-0472">Membrane</keyword>
<evidence type="ECO:0000256" key="12">
    <source>
        <dbReference type="SAM" id="Phobius"/>
    </source>
</evidence>
<dbReference type="Proteomes" id="UP000232196">
    <property type="component" value="Unassembled WGS sequence"/>
</dbReference>
<evidence type="ECO:0000256" key="4">
    <source>
        <dbReference type="ARBA" id="ARBA00022723"/>
    </source>
</evidence>
<dbReference type="OrthoDB" id="9816428at2"/>
<organism evidence="13 14">
    <name type="scientific">Leptospira hartskeerlii</name>
    <dbReference type="NCBI Taxonomy" id="2023177"/>
    <lineage>
        <taxon>Bacteria</taxon>
        <taxon>Pseudomonadati</taxon>
        <taxon>Spirochaetota</taxon>
        <taxon>Spirochaetia</taxon>
        <taxon>Leptospirales</taxon>
        <taxon>Leptospiraceae</taxon>
        <taxon>Leptospira</taxon>
    </lineage>
</organism>
<dbReference type="PANTHER" id="PTHR35457:SF1">
    <property type="entry name" value="HEME A SYNTHASE"/>
    <property type="match status" value="1"/>
</dbReference>
<dbReference type="GO" id="GO:0016020">
    <property type="term" value="C:membrane"/>
    <property type="evidence" value="ECO:0007669"/>
    <property type="project" value="UniProtKB-SubCell"/>
</dbReference>
<accession>A0A2M9XI39</accession>
<comment type="caution">
    <text evidence="13">The sequence shown here is derived from an EMBL/GenBank/DDBJ whole genome shotgun (WGS) entry which is preliminary data.</text>
</comment>
<keyword evidence="5 12" id="KW-1133">Transmembrane helix</keyword>
<evidence type="ECO:0000256" key="11">
    <source>
        <dbReference type="ARBA" id="ARBA00023444"/>
    </source>
</evidence>
<reference evidence="13 14" key="1">
    <citation type="submission" date="2017-07" db="EMBL/GenBank/DDBJ databases">
        <title>Leptospira spp. isolated from tropical soils.</title>
        <authorList>
            <person name="Thibeaux R."/>
            <person name="Iraola G."/>
            <person name="Ferres I."/>
            <person name="Bierque E."/>
            <person name="Girault D."/>
            <person name="Soupe-Gilbert M.-E."/>
            <person name="Picardeau M."/>
            <person name="Goarant C."/>
        </authorList>
    </citation>
    <scope>NUCLEOTIDE SEQUENCE [LARGE SCALE GENOMIC DNA]</scope>
    <source>
        <strain evidence="13 14">MCA1-C-A1</strain>
    </source>
</reference>
<dbReference type="GO" id="GO:0016491">
    <property type="term" value="F:oxidoreductase activity"/>
    <property type="evidence" value="ECO:0007669"/>
    <property type="project" value="UniProtKB-KW"/>
</dbReference>